<dbReference type="Gene3D" id="1.25.40.390">
    <property type="match status" value="1"/>
</dbReference>
<proteinExistence type="predicted"/>
<reference evidence="1 2" key="1">
    <citation type="submission" date="2018-03" db="EMBL/GenBank/DDBJ databases">
        <title>Genomic Encyclopedia of Archaeal and Bacterial Type Strains, Phase II (KMG-II): from individual species to whole genera.</title>
        <authorList>
            <person name="Goeker M."/>
        </authorList>
    </citation>
    <scope>NUCLEOTIDE SEQUENCE [LARGE SCALE GENOMIC DNA]</scope>
    <source>
        <strain evidence="1 2">DSM 100346</strain>
    </source>
</reference>
<keyword evidence="2" id="KW-1185">Reference proteome</keyword>
<comment type="caution">
    <text evidence="1">The sequence shown here is derived from an EMBL/GenBank/DDBJ whole genome shotgun (WGS) entry which is preliminary data.</text>
</comment>
<gene>
    <name evidence="1" type="ORF">CLV98_101426</name>
</gene>
<dbReference type="SUPFAM" id="SSF48452">
    <property type="entry name" value="TPR-like"/>
    <property type="match status" value="1"/>
</dbReference>
<dbReference type="RefSeq" id="WP_158281188.1">
    <property type="nucleotide sequence ID" value="NZ_QGDT01000001.1"/>
</dbReference>
<sequence>MKKLLYILTLAVVWACTDNFEAINTDQKNPATVTGESLFNNATERYHHILNNADVNTNVFRLYAQYWAQTTYPEESQYQQIQRKIPDNWFERCYRDALKDLSEAERIIGSEAANALTAPVKKNKLAIIHITQVQIFANLVDLFGNIPYSEALDFGNPNPKYDDAKTVYYELIAQLDQAIVDMDVDAAGFDANSDLVHQGNMNMWWKTAHSLKLRMAMRLADTDPAKAKAMAEEAVRAGVFSSVAENLSVEYTSNAPYTYPAYEDLVLSGRSDYIAANTIVDKMNALNDPRRPYYFQENLGAGVFKGGIYGSGNAFSSFSSPGKFMYTANSPGISFCYSEVLFLMAEAAARGMDVGGTAAQYYEQGVTASILEWGGTTEDALAYLSQPEVAYATASGNWKQKIGIQKWLALYNNGLEGWTTWRLLDFELFNIPAGLTRADIPLRVVYPVNEATLNGANMNAAASAMGGDKVQTPIFWDMQ</sequence>
<dbReference type="Proteomes" id="UP000245880">
    <property type="component" value="Unassembled WGS sequence"/>
</dbReference>
<dbReference type="Pfam" id="PF12771">
    <property type="entry name" value="SusD-like_2"/>
    <property type="match status" value="1"/>
</dbReference>
<dbReference type="InterPro" id="IPR041662">
    <property type="entry name" value="SusD-like_2"/>
</dbReference>
<name>A0A316AR96_9BACT</name>
<protein>
    <submittedName>
        <fullName evidence="1">SusD/RagB-like outer membrane lipoprotein</fullName>
    </submittedName>
</protein>
<evidence type="ECO:0000313" key="1">
    <source>
        <dbReference type="EMBL" id="PWJ60245.1"/>
    </source>
</evidence>
<accession>A0A316AR96</accession>
<dbReference type="InterPro" id="IPR011990">
    <property type="entry name" value="TPR-like_helical_dom_sf"/>
</dbReference>
<evidence type="ECO:0000313" key="2">
    <source>
        <dbReference type="Proteomes" id="UP000245880"/>
    </source>
</evidence>
<organism evidence="1 2">
    <name type="scientific">Dyadobacter jejuensis</name>
    <dbReference type="NCBI Taxonomy" id="1082580"/>
    <lineage>
        <taxon>Bacteria</taxon>
        <taxon>Pseudomonadati</taxon>
        <taxon>Bacteroidota</taxon>
        <taxon>Cytophagia</taxon>
        <taxon>Cytophagales</taxon>
        <taxon>Spirosomataceae</taxon>
        <taxon>Dyadobacter</taxon>
    </lineage>
</organism>
<keyword evidence="1" id="KW-0449">Lipoprotein</keyword>
<dbReference type="AlphaFoldDB" id="A0A316AR96"/>
<dbReference type="EMBL" id="QGDT01000001">
    <property type="protein sequence ID" value="PWJ60245.1"/>
    <property type="molecule type" value="Genomic_DNA"/>
</dbReference>
<dbReference type="OrthoDB" id="843771at2"/>